<feature type="compositionally biased region" description="Polar residues" evidence="5">
    <location>
        <begin position="432"/>
        <end position="441"/>
    </location>
</feature>
<sequence>MAATMKWKRVTNSTGPVPRPRHGHRAVAIRELMVVFGGGNEGIVDELHVYNTATNQWFVPAVRGDVPPGCAAYGFIADGTRLITFGGMVEYGRYSNEMYELQASRWEWKKLKPKAPKSPGVYPCPRLGHSFTAVNHKAYLFAGLANDSDDPKNNVPRYLNDLYVVDIRSSNNLQWEVPSTFGMTPSPRESHTCVATSDSDSKRPRLIVYGGMSGCRLGDLHQLDIETMTWSKPAVHNMIPLPRSLHSATTIGKRMFVFGGWVPLVMDEVKGRQDEKEWKCTNSLACLNLESMSWENVVMDQYDDSIPRARAGHCSVAINTRLYMWSGRDGYRKAWNNQVCCKDLWYLETEKPPAPTRVQLVRASTTTLEVCWGSVPTADAYLLQLQKYELPPTPAATPVKAAFSSTGSGSPLGTKTPASATTPPKVAVKASPATSPSVTPTKQLGMATQKVVMQSPSQSAKPKAQPMASPVKPVIQKQSPAASPVPAVASSVTSTGTSVTQTSTATASTAVSGIKTVVQGQLVNQGQAASAGSITGQGLALIRAPVQLPPGVQATMITNAQGIPVMRLQGAGIQGTAPVTIVTTQVGATQLQGATIVRMAAPVGNPASSGTTTGTVLRLPVQSGTSNVPGTAVLKIPVTTSIQLPGATGLTMTAIAGSSGQAVIRQQLPVTLPANLPPGTQLKVGPQGQLTAVGPGGIPVQLTLQNVKTQQVATGLQVQSGATIGTPTVVQLAGASPVKANIAQLTTSSAAPAKVTQATQSLVTSTKPAVTLTVASVAKTVMTTASVTPSSTVVTGQTALVKKQIPPSVAVSPATAQVMSGQEQKTSATAVSTSGQPVKTTMSSKQTTVVTTLTTRQQFTKTMVTGTISTSGAVSVTTVLPSKVNPPATSTAKAPVPQATTTSVSIPKASFPTTTIASIPAVVKTNIADSTMTSKTTTSSTTTLSTQATPKAIVSVAKATAAESTMQSSVTQMSRSAVAPASTAGIVKAVTTAPVVSSVTTPLVSSTVSSNTPVAVVSPLITKTRTTVAVTRASTGNVSTSLPQTVTTSSAQVTTAMSRTVNDGAGVKADRSATPALISKAQKPVKPSYTRKVQSSNQWYDVGIVKGISMMVTHYYLSPESTTNEANLDIESGSEHNLKKQELLPGTAYKFRVAAINACGRGPFSDVSAFKTCLPGFPGAPSAIKISKNAEGAHLSWEAPSNAAGNVSEYSVYLAIRSQSNNQSDDKPVAGLTSSSSGPVQLAFVRVYCGAQPTCTVSTATLQSAHIDFSTKPAIIFRIAAKNDKGYGPATQVRWLQDMKDLKDGQLAMKTTAKRSAADSRSAESSKRAKKEKDKREEKVKKEKEATEDITPKAETKDT</sequence>
<dbReference type="SUPFAM" id="SSF117281">
    <property type="entry name" value="Kelch motif"/>
    <property type="match status" value="1"/>
</dbReference>
<dbReference type="Gene3D" id="6.10.250.2590">
    <property type="match status" value="1"/>
</dbReference>
<dbReference type="InterPro" id="IPR013783">
    <property type="entry name" value="Ig-like_fold"/>
</dbReference>
<name>A0ABN8NZP3_9CNID</name>
<feature type="compositionally biased region" description="Basic and acidic residues" evidence="5">
    <location>
        <begin position="1316"/>
        <end position="1359"/>
    </location>
</feature>
<comment type="caution">
    <text evidence="7">The sequence shown here is derived from an EMBL/GenBank/DDBJ whole genome shotgun (WGS) entry which is preliminary data.</text>
</comment>
<feature type="region of interest" description="Disordered" evidence="5">
    <location>
        <begin position="399"/>
        <end position="441"/>
    </location>
</feature>
<gene>
    <name evidence="7" type="ORF">PLOB_00032739</name>
</gene>
<organism evidence="7 8">
    <name type="scientific">Porites lobata</name>
    <dbReference type="NCBI Taxonomy" id="104759"/>
    <lineage>
        <taxon>Eukaryota</taxon>
        <taxon>Metazoa</taxon>
        <taxon>Cnidaria</taxon>
        <taxon>Anthozoa</taxon>
        <taxon>Hexacorallia</taxon>
        <taxon>Scleractinia</taxon>
        <taxon>Fungiina</taxon>
        <taxon>Poritidae</taxon>
        <taxon>Porites</taxon>
    </lineage>
</organism>
<evidence type="ECO:0000313" key="8">
    <source>
        <dbReference type="Proteomes" id="UP001159405"/>
    </source>
</evidence>
<dbReference type="PROSITE" id="PS50853">
    <property type="entry name" value="FN3"/>
    <property type="match status" value="1"/>
</dbReference>
<keyword evidence="8" id="KW-1185">Reference proteome</keyword>
<dbReference type="PANTHER" id="PTHR46003">
    <property type="entry name" value="HOST CELL FACTOR"/>
    <property type="match status" value="1"/>
</dbReference>
<dbReference type="InterPro" id="IPR059124">
    <property type="entry name" value="Kelch_HCF"/>
</dbReference>
<feature type="compositionally biased region" description="Polar residues" evidence="5">
    <location>
        <begin position="403"/>
        <end position="413"/>
    </location>
</feature>
<comment type="subcellular location">
    <subcellularLocation>
        <location evidence="1">Nucleus</location>
    </subcellularLocation>
</comment>
<evidence type="ECO:0000259" key="6">
    <source>
        <dbReference type="PROSITE" id="PS50853"/>
    </source>
</evidence>
<proteinExistence type="predicted"/>
<reference evidence="7 8" key="1">
    <citation type="submission" date="2022-05" db="EMBL/GenBank/DDBJ databases">
        <authorList>
            <consortium name="Genoscope - CEA"/>
            <person name="William W."/>
        </authorList>
    </citation>
    <scope>NUCLEOTIDE SEQUENCE [LARGE SCALE GENOMIC DNA]</scope>
</reference>
<dbReference type="PANTHER" id="PTHR46003:SF1">
    <property type="entry name" value="HOST CELL FACTOR"/>
    <property type="match status" value="1"/>
</dbReference>
<keyword evidence="3" id="KW-0677">Repeat</keyword>
<evidence type="ECO:0000256" key="2">
    <source>
        <dbReference type="ARBA" id="ARBA00022441"/>
    </source>
</evidence>
<dbReference type="InterPro" id="IPR036116">
    <property type="entry name" value="FN3_sf"/>
</dbReference>
<dbReference type="InterPro" id="IPR003961">
    <property type="entry name" value="FN3_dom"/>
</dbReference>
<dbReference type="SUPFAM" id="SSF49265">
    <property type="entry name" value="Fibronectin type III"/>
    <property type="match status" value="1"/>
</dbReference>
<protein>
    <recommendedName>
        <fullName evidence="6">Fibronectin type-III domain-containing protein</fullName>
    </recommendedName>
</protein>
<accession>A0ABN8NZP3</accession>
<dbReference type="Gene3D" id="2.60.40.10">
    <property type="entry name" value="Immunoglobulins"/>
    <property type="match status" value="2"/>
</dbReference>
<evidence type="ECO:0000256" key="3">
    <source>
        <dbReference type="ARBA" id="ARBA00022737"/>
    </source>
</evidence>
<evidence type="ECO:0000256" key="5">
    <source>
        <dbReference type="SAM" id="MobiDB-lite"/>
    </source>
</evidence>
<feature type="compositionally biased region" description="Low complexity" evidence="5">
    <location>
        <begin position="414"/>
        <end position="428"/>
    </location>
</feature>
<dbReference type="EMBL" id="CALNXK010000043">
    <property type="protein sequence ID" value="CAH3126994.1"/>
    <property type="molecule type" value="Genomic_DNA"/>
</dbReference>
<dbReference type="CDD" id="cd00063">
    <property type="entry name" value="FN3"/>
    <property type="match status" value="1"/>
</dbReference>
<keyword evidence="4" id="KW-0539">Nucleus</keyword>
<dbReference type="Gene3D" id="2.120.10.80">
    <property type="entry name" value="Kelch-type beta propeller"/>
    <property type="match status" value="2"/>
</dbReference>
<evidence type="ECO:0000313" key="7">
    <source>
        <dbReference type="EMBL" id="CAH3126994.1"/>
    </source>
</evidence>
<evidence type="ECO:0000256" key="4">
    <source>
        <dbReference type="ARBA" id="ARBA00023242"/>
    </source>
</evidence>
<feature type="region of interest" description="Disordered" evidence="5">
    <location>
        <begin position="1"/>
        <end position="22"/>
    </location>
</feature>
<feature type="region of interest" description="Disordered" evidence="5">
    <location>
        <begin position="1309"/>
        <end position="1359"/>
    </location>
</feature>
<evidence type="ECO:0000256" key="1">
    <source>
        <dbReference type="ARBA" id="ARBA00004123"/>
    </source>
</evidence>
<dbReference type="Pfam" id="PF13854">
    <property type="entry name" value="Kelch_HCF"/>
    <property type="match status" value="1"/>
</dbReference>
<dbReference type="InterPro" id="IPR043536">
    <property type="entry name" value="HCF1/2"/>
</dbReference>
<feature type="domain" description="Fibronectin type-III" evidence="6">
    <location>
        <begin position="1083"/>
        <end position="1175"/>
    </location>
</feature>
<dbReference type="Proteomes" id="UP001159405">
    <property type="component" value="Unassembled WGS sequence"/>
</dbReference>
<dbReference type="InterPro" id="IPR015915">
    <property type="entry name" value="Kelch-typ_b-propeller"/>
</dbReference>
<keyword evidence="2" id="KW-0880">Kelch repeat</keyword>